<protein>
    <submittedName>
        <fullName evidence="1">Uncharacterized protein</fullName>
    </submittedName>
</protein>
<accession>A0A7C9LDG7</accession>
<dbReference type="EMBL" id="VVIQ01000004">
    <property type="protein sequence ID" value="MUL27837.1"/>
    <property type="molecule type" value="Genomic_DNA"/>
</dbReference>
<evidence type="ECO:0000313" key="1">
    <source>
        <dbReference type="EMBL" id="MUL27837.1"/>
    </source>
</evidence>
<gene>
    <name evidence="1" type="ORF">F0475_05875</name>
</gene>
<proteinExistence type="predicted"/>
<sequence length="60" mass="6761">MRKRPSPFEKGVSSYRREPFFTLTRRPLHLQTMVFTPLSIRRGVGGEASSSSATNAPLPR</sequence>
<name>A0A7C9LDG7_9BACT</name>
<organism evidence="1 2">
    <name type="scientific">Prevotella vespertina</name>
    <dbReference type="NCBI Taxonomy" id="2608404"/>
    <lineage>
        <taxon>Bacteria</taxon>
        <taxon>Pseudomonadati</taxon>
        <taxon>Bacteroidota</taxon>
        <taxon>Bacteroidia</taxon>
        <taxon>Bacteroidales</taxon>
        <taxon>Prevotellaceae</taxon>
        <taxon>Prevotella</taxon>
    </lineage>
</organism>
<dbReference type="Proteomes" id="UP000482295">
    <property type="component" value="Unassembled WGS sequence"/>
</dbReference>
<dbReference type="AlphaFoldDB" id="A0A7C9LDG7"/>
<reference evidence="1 2" key="1">
    <citation type="submission" date="2019-09" db="EMBL/GenBank/DDBJ databases">
        <title>Prevotella A2879 sp. nov., isolated from an abscess of a patient.</title>
        <authorList>
            <person name="Buhl M."/>
            <person name="Oberhettinger P."/>
        </authorList>
    </citation>
    <scope>NUCLEOTIDE SEQUENCE [LARGE SCALE GENOMIC DNA]</scope>
    <source>
        <strain evidence="1 2">A2879</strain>
    </source>
</reference>
<comment type="caution">
    <text evidence="1">The sequence shown here is derived from an EMBL/GenBank/DDBJ whole genome shotgun (WGS) entry which is preliminary data.</text>
</comment>
<keyword evidence="2" id="KW-1185">Reference proteome</keyword>
<evidence type="ECO:0000313" key="2">
    <source>
        <dbReference type="Proteomes" id="UP000482295"/>
    </source>
</evidence>